<evidence type="ECO:0000313" key="4">
    <source>
        <dbReference type="Proteomes" id="UP000248889"/>
    </source>
</evidence>
<comment type="caution">
    <text evidence="3">The sequence shown here is derived from an EMBL/GenBank/DDBJ whole genome shotgun (WGS) entry which is preliminary data.</text>
</comment>
<dbReference type="InterPro" id="IPR036390">
    <property type="entry name" value="WH_DNA-bd_sf"/>
</dbReference>
<feature type="region of interest" description="Disordered" evidence="1">
    <location>
        <begin position="103"/>
        <end position="124"/>
    </location>
</feature>
<evidence type="ECO:0000256" key="1">
    <source>
        <dbReference type="SAM" id="MobiDB-lite"/>
    </source>
</evidence>
<sequence>MAEDQLSRAFTALADPTRRDIVARLSLGDATPGQLAEPFAMSLQAVSKHLKVLEEAGLISRSREAQRRPCHLETAVLDEMTAWVDRYRRTAEERFRRLDAVLASMDEDESTEDEDPQHEGVASP</sequence>
<evidence type="ECO:0000313" key="3">
    <source>
        <dbReference type="EMBL" id="RAG80970.1"/>
    </source>
</evidence>
<accession>A0A2X0K0T7</accession>
<dbReference type="SUPFAM" id="SSF46785">
    <property type="entry name" value="Winged helix' DNA-binding domain"/>
    <property type="match status" value="1"/>
</dbReference>
<gene>
    <name evidence="3" type="ORF">DN069_35230</name>
</gene>
<dbReference type="InterPro" id="IPR036388">
    <property type="entry name" value="WH-like_DNA-bd_sf"/>
</dbReference>
<dbReference type="OrthoDB" id="9806976at2"/>
<dbReference type="GO" id="GO:0003700">
    <property type="term" value="F:DNA-binding transcription factor activity"/>
    <property type="evidence" value="ECO:0007669"/>
    <property type="project" value="InterPro"/>
</dbReference>
<dbReference type="PANTHER" id="PTHR38600:SF2">
    <property type="entry name" value="SLL0088 PROTEIN"/>
    <property type="match status" value="1"/>
</dbReference>
<dbReference type="PROSITE" id="PS50987">
    <property type="entry name" value="HTH_ARSR_2"/>
    <property type="match status" value="1"/>
</dbReference>
<dbReference type="Proteomes" id="UP000248889">
    <property type="component" value="Unassembled WGS sequence"/>
</dbReference>
<dbReference type="Pfam" id="PF12840">
    <property type="entry name" value="HTH_20"/>
    <property type="match status" value="1"/>
</dbReference>
<dbReference type="InterPro" id="IPR011991">
    <property type="entry name" value="ArsR-like_HTH"/>
</dbReference>
<dbReference type="PRINTS" id="PR00778">
    <property type="entry name" value="HTHARSR"/>
</dbReference>
<dbReference type="EMBL" id="QKYN01000185">
    <property type="protein sequence ID" value="RAG80970.1"/>
    <property type="molecule type" value="Genomic_DNA"/>
</dbReference>
<organism evidence="3 4">
    <name type="scientific">Streptacidiphilus pinicola</name>
    <dbReference type="NCBI Taxonomy" id="2219663"/>
    <lineage>
        <taxon>Bacteria</taxon>
        <taxon>Bacillati</taxon>
        <taxon>Actinomycetota</taxon>
        <taxon>Actinomycetes</taxon>
        <taxon>Kitasatosporales</taxon>
        <taxon>Streptomycetaceae</taxon>
        <taxon>Streptacidiphilus</taxon>
    </lineage>
</organism>
<name>A0A2X0K0T7_9ACTN</name>
<dbReference type="RefSeq" id="WP_111507324.1">
    <property type="nucleotide sequence ID" value="NZ_QKYN01000185.1"/>
</dbReference>
<dbReference type="InterPro" id="IPR001845">
    <property type="entry name" value="HTH_ArsR_DNA-bd_dom"/>
</dbReference>
<dbReference type="NCBIfam" id="NF033788">
    <property type="entry name" value="HTH_metalloreg"/>
    <property type="match status" value="1"/>
</dbReference>
<reference evidence="3 4" key="1">
    <citation type="submission" date="2018-06" db="EMBL/GenBank/DDBJ databases">
        <title>Streptacidiphilus pinicola sp. nov., isolated from pine grove soil.</title>
        <authorList>
            <person name="Roh S.G."/>
            <person name="Park S."/>
            <person name="Kim M.-K."/>
            <person name="Yun B.-R."/>
            <person name="Park J."/>
            <person name="Kim M.J."/>
            <person name="Kim Y.S."/>
            <person name="Kim S.B."/>
        </authorList>
    </citation>
    <scope>NUCLEOTIDE SEQUENCE [LARGE SCALE GENOMIC DNA]</scope>
    <source>
        <strain evidence="3 4">MMS16-CNU450</strain>
    </source>
</reference>
<dbReference type="SMART" id="SM00418">
    <property type="entry name" value="HTH_ARSR"/>
    <property type="match status" value="1"/>
</dbReference>
<feature type="domain" description="HTH arsR-type" evidence="2">
    <location>
        <begin position="1"/>
        <end position="92"/>
    </location>
</feature>
<feature type="compositionally biased region" description="Acidic residues" evidence="1">
    <location>
        <begin position="105"/>
        <end position="116"/>
    </location>
</feature>
<dbReference type="CDD" id="cd00090">
    <property type="entry name" value="HTH_ARSR"/>
    <property type="match status" value="1"/>
</dbReference>
<dbReference type="Gene3D" id="1.10.10.10">
    <property type="entry name" value="Winged helix-like DNA-binding domain superfamily/Winged helix DNA-binding domain"/>
    <property type="match status" value="1"/>
</dbReference>
<dbReference type="PANTHER" id="PTHR38600">
    <property type="entry name" value="TRANSCRIPTIONAL REGULATORY PROTEIN"/>
    <property type="match status" value="1"/>
</dbReference>
<dbReference type="AlphaFoldDB" id="A0A2X0K0T7"/>
<keyword evidence="4" id="KW-1185">Reference proteome</keyword>
<evidence type="ECO:0000259" key="2">
    <source>
        <dbReference type="PROSITE" id="PS50987"/>
    </source>
</evidence>
<proteinExistence type="predicted"/>
<protein>
    <submittedName>
        <fullName evidence="3">ArsR family transcriptional regulator</fullName>
    </submittedName>
</protein>